<dbReference type="PANTHER" id="PTHR31168:SF1">
    <property type="entry name" value="DUF599 FAMILY PROTEIN"/>
    <property type="match status" value="1"/>
</dbReference>
<reference evidence="2 3" key="1">
    <citation type="journal article" date="2018" name="Plant J.">
        <title>Genome sequences of Chlorella sorokiniana UTEX 1602 and Micractinium conductrix SAG 241.80: implications to maltose excretion by a green alga.</title>
        <authorList>
            <person name="Arriola M.B."/>
            <person name="Velmurugan N."/>
            <person name="Zhang Y."/>
            <person name="Plunkett M.H."/>
            <person name="Hondzo H."/>
            <person name="Barney B.M."/>
        </authorList>
    </citation>
    <scope>NUCLEOTIDE SEQUENCE [LARGE SCALE GENOMIC DNA]</scope>
    <source>
        <strain evidence="3">UTEX 1602</strain>
    </source>
</reference>
<accession>A0A2P6TTS2</accession>
<dbReference type="Pfam" id="PF04654">
    <property type="entry name" value="DUF599"/>
    <property type="match status" value="1"/>
</dbReference>
<feature type="transmembrane region" description="Helical" evidence="1">
    <location>
        <begin position="182"/>
        <end position="202"/>
    </location>
</feature>
<proteinExistence type="predicted"/>
<dbReference type="AlphaFoldDB" id="A0A2P6TTS2"/>
<feature type="transmembrane region" description="Helical" evidence="1">
    <location>
        <begin position="6"/>
        <end position="29"/>
    </location>
</feature>
<evidence type="ECO:0000256" key="1">
    <source>
        <dbReference type="SAM" id="Phobius"/>
    </source>
</evidence>
<keyword evidence="1" id="KW-1133">Transmembrane helix</keyword>
<organism evidence="2 3">
    <name type="scientific">Chlorella sorokiniana</name>
    <name type="common">Freshwater green alga</name>
    <dbReference type="NCBI Taxonomy" id="3076"/>
    <lineage>
        <taxon>Eukaryota</taxon>
        <taxon>Viridiplantae</taxon>
        <taxon>Chlorophyta</taxon>
        <taxon>core chlorophytes</taxon>
        <taxon>Trebouxiophyceae</taxon>
        <taxon>Chlorellales</taxon>
        <taxon>Chlorellaceae</taxon>
        <taxon>Chlorella clade</taxon>
        <taxon>Chlorella</taxon>
    </lineage>
</organism>
<keyword evidence="1" id="KW-0812">Transmembrane</keyword>
<dbReference type="EMBL" id="LHPG02000007">
    <property type="protein sequence ID" value="PRW57444.1"/>
    <property type="molecule type" value="Genomic_DNA"/>
</dbReference>
<protein>
    <submittedName>
        <fullName evidence="2">Uncharacterized protein</fullName>
    </submittedName>
</protein>
<feature type="transmembrane region" description="Helical" evidence="1">
    <location>
        <begin position="77"/>
        <end position="98"/>
    </location>
</feature>
<comment type="caution">
    <text evidence="2">The sequence shown here is derived from an EMBL/GenBank/DDBJ whole genome shotgun (WGS) entry which is preliminary data.</text>
</comment>
<dbReference type="InterPro" id="IPR006747">
    <property type="entry name" value="DUF599"/>
</dbReference>
<feature type="transmembrane region" description="Helical" evidence="1">
    <location>
        <begin position="124"/>
        <end position="143"/>
    </location>
</feature>
<dbReference type="OrthoDB" id="512504at2759"/>
<sequence length="246" mass="26727">MQPGEAADLAIFIVCTCLLAGYILFYFYVPSFTVPLLRRRYVNLISLNRTSRGEWVELLSRDPKEGINAVQTIRNQVISVSILAAAIVPLASTLINVLTDDGKIATINKYAGVDPISDDMLLSAPVKLGICLAILFLAIMALAQSCRLGVHIGYLVRVVASDPPAHKALGSHLVPIMQRSSLYFAIGLRLLFVFPPFLLYLIGPTTLLIATVVDLAAQLMFDVVVEPAVEPAEEEKTECDGTLVTN</sequence>
<evidence type="ECO:0000313" key="3">
    <source>
        <dbReference type="Proteomes" id="UP000239899"/>
    </source>
</evidence>
<keyword evidence="3" id="KW-1185">Reference proteome</keyword>
<name>A0A2P6TTS2_CHLSO</name>
<gene>
    <name evidence="2" type="ORF">C2E21_4037</name>
</gene>
<keyword evidence="1" id="KW-0472">Membrane</keyword>
<dbReference type="PANTHER" id="PTHR31168">
    <property type="entry name" value="OS02G0292800 PROTEIN"/>
    <property type="match status" value="1"/>
</dbReference>
<dbReference type="Proteomes" id="UP000239899">
    <property type="component" value="Unassembled WGS sequence"/>
</dbReference>
<evidence type="ECO:0000313" key="2">
    <source>
        <dbReference type="EMBL" id="PRW57444.1"/>
    </source>
</evidence>